<protein>
    <submittedName>
        <fullName evidence="3">SDR family oxidoreductase</fullName>
    </submittedName>
</protein>
<dbReference type="EMBL" id="CP139960">
    <property type="protein sequence ID" value="WQD37881.1"/>
    <property type="molecule type" value="Genomic_DNA"/>
</dbReference>
<proteinExistence type="inferred from homology"/>
<dbReference type="InterPro" id="IPR002347">
    <property type="entry name" value="SDR_fam"/>
</dbReference>
<dbReference type="PRINTS" id="PR00080">
    <property type="entry name" value="SDRFAMILY"/>
</dbReference>
<evidence type="ECO:0000256" key="2">
    <source>
        <dbReference type="ARBA" id="ARBA00023002"/>
    </source>
</evidence>
<keyword evidence="4" id="KW-1185">Reference proteome</keyword>
<dbReference type="PRINTS" id="PR00081">
    <property type="entry name" value="GDHRDH"/>
</dbReference>
<dbReference type="PANTHER" id="PTHR42760">
    <property type="entry name" value="SHORT-CHAIN DEHYDROGENASES/REDUCTASES FAMILY MEMBER"/>
    <property type="match status" value="1"/>
</dbReference>
<dbReference type="PANTHER" id="PTHR42760:SF115">
    <property type="entry name" value="3-OXOACYL-[ACYL-CARRIER-PROTEIN] REDUCTASE FABG"/>
    <property type="match status" value="1"/>
</dbReference>
<gene>
    <name evidence="3" type="ORF">U0035_19635</name>
</gene>
<dbReference type="RefSeq" id="WP_114790633.1">
    <property type="nucleotide sequence ID" value="NZ_CP139960.1"/>
</dbReference>
<evidence type="ECO:0000256" key="1">
    <source>
        <dbReference type="ARBA" id="ARBA00006484"/>
    </source>
</evidence>
<name>A0ABZ0W3V0_9BACT</name>
<dbReference type="Pfam" id="PF13561">
    <property type="entry name" value="adh_short_C2"/>
    <property type="match status" value="1"/>
</dbReference>
<evidence type="ECO:0000313" key="3">
    <source>
        <dbReference type="EMBL" id="WQD37881.1"/>
    </source>
</evidence>
<dbReference type="InterPro" id="IPR036291">
    <property type="entry name" value="NAD(P)-bd_dom_sf"/>
</dbReference>
<sequence length="273" mass="28992">MSNNKFSLAGKVIIVTGATGVLGHSFVKDLAGQGAIVGVLGRNEKVAEERVAEIEAAGGHAIALIADVANQEQLEAALKKVLNKYGKVDGLVNAAGGNQPGAVVPPDGKIFELDIEALKQVMDLNLFGTLLPTQVFGKAMAETSEKGSIVNISSVAAHGAVTRVLGYSLAKTAIESYTKWFAVEMANRYGDKLRMNALVPGFFLAEQNRRLLTNEDGSYTDRGDKVIRSTPYKRFGNPDELTGALIWLLSDESTFVNGTSIKVDGGFTIFSGV</sequence>
<dbReference type="NCBIfam" id="NF006132">
    <property type="entry name" value="PRK08277.1"/>
    <property type="match status" value="1"/>
</dbReference>
<keyword evidence="2" id="KW-0560">Oxidoreductase</keyword>
<dbReference type="Proteomes" id="UP001325680">
    <property type="component" value="Chromosome"/>
</dbReference>
<reference evidence="3 4" key="1">
    <citation type="submission" date="2023-12" db="EMBL/GenBank/DDBJ databases">
        <title>Genome sequencing and assembly of bacterial species from a model synthetic community.</title>
        <authorList>
            <person name="Hogle S.L."/>
        </authorList>
    </citation>
    <scope>NUCLEOTIDE SEQUENCE [LARGE SCALE GENOMIC DNA]</scope>
    <source>
        <strain evidence="3 4">HAMBI_3031</strain>
    </source>
</reference>
<organism evidence="3 4">
    <name type="scientific">Niabella yanshanensis</name>
    <dbReference type="NCBI Taxonomy" id="577386"/>
    <lineage>
        <taxon>Bacteria</taxon>
        <taxon>Pseudomonadati</taxon>
        <taxon>Bacteroidota</taxon>
        <taxon>Chitinophagia</taxon>
        <taxon>Chitinophagales</taxon>
        <taxon>Chitinophagaceae</taxon>
        <taxon>Niabella</taxon>
    </lineage>
</organism>
<comment type="similarity">
    <text evidence="1">Belongs to the short-chain dehydrogenases/reductases (SDR) family.</text>
</comment>
<accession>A0ABZ0W3V0</accession>
<dbReference type="SUPFAM" id="SSF51735">
    <property type="entry name" value="NAD(P)-binding Rossmann-fold domains"/>
    <property type="match status" value="1"/>
</dbReference>
<dbReference type="Gene3D" id="3.40.50.720">
    <property type="entry name" value="NAD(P)-binding Rossmann-like Domain"/>
    <property type="match status" value="1"/>
</dbReference>
<evidence type="ECO:0000313" key="4">
    <source>
        <dbReference type="Proteomes" id="UP001325680"/>
    </source>
</evidence>